<dbReference type="Proteomes" id="UP001346149">
    <property type="component" value="Unassembled WGS sequence"/>
</dbReference>
<evidence type="ECO:0000313" key="2">
    <source>
        <dbReference type="EMBL" id="KAK4796523.1"/>
    </source>
</evidence>
<name>A0AAN7MJJ4_TRANT</name>
<protein>
    <submittedName>
        <fullName evidence="2">Uncharacterized protein</fullName>
    </submittedName>
</protein>
<dbReference type="EMBL" id="JAXQNO010000006">
    <property type="protein sequence ID" value="KAK4796523.1"/>
    <property type="molecule type" value="Genomic_DNA"/>
</dbReference>
<feature type="coiled-coil region" evidence="1">
    <location>
        <begin position="60"/>
        <end position="101"/>
    </location>
</feature>
<organism evidence="2 3">
    <name type="scientific">Trapa natans</name>
    <name type="common">Water chestnut</name>
    <dbReference type="NCBI Taxonomy" id="22666"/>
    <lineage>
        <taxon>Eukaryota</taxon>
        <taxon>Viridiplantae</taxon>
        <taxon>Streptophyta</taxon>
        <taxon>Embryophyta</taxon>
        <taxon>Tracheophyta</taxon>
        <taxon>Spermatophyta</taxon>
        <taxon>Magnoliopsida</taxon>
        <taxon>eudicotyledons</taxon>
        <taxon>Gunneridae</taxon>
        <taxon>Pentapetalae</taxon>
        <taxon>rosids</taxon>
        <taxon>malvids</taxon>
        <taxon>Myrtales</taxon>
        <taxon>Lythraceae</taxon>
        <taxon>Trapa</taxon>
    </lineage>
</organism>
<gene>
    <name evidence="2" type="ORF">SAY86_028849</name>
</gene>
<keyword evidence="3" id="KW-1185">Reference proteome</keyword>
<dbReference type="PANTHER" id="PTHR37214:SF2">
    <property type="entry name" value="CYTOMEGALOVIRUS UL139 PROTEIN"/>
    <property type="match status" value="1"/>
</dbReference>
<dbReference type="Pfam" id="PF12507">
    <property type="entry name" value="HCMV_UL139"/>
    <property type="match status" value="1"/>
</dbReference>
<reference evidence="2 3" key="1">
    <citation type="journal article" date="2023" name="Hortic Res">
        <title>Pangenome of water caltrop reveals structural variations and asymmetric subgenome divergence after allopolyploidization.</title>
        <authorList>
            <person name="Zhang X."/>
            <person name="Chen Y."/>
            <person name="Wang L."/>
            <person name="Yuan Y."/>
            <person name="Fang M."/>
            <person name="Shi L."/>
            <person name="Lu R."/>
            <person name="Comes H.P."/>
            <person name="Ma Y."/>
            <person name="Chen Y."/>
            <person name="Huang G."/>
            <person name="Zhou Y."/>
            <person name="Zheng Z."/>
            <person name="Qiu Y."/>
        </authorList>
    </citation>
    <scope>NUCLEOTIDE SEQUENCE [LARGE SCALE GENOMIC DNA]</scope>
    <source>
        <strain evidence="2">F231</strain>
    </source>
</reference>
<evidence type="ECO:0000313" key="3">
    <source>
        <dbReference type="Proteomes" id="UP001346149"/>
    </source>
</evidence>
<sequence>MPLTAAFQERLEQMDRARKERLSLLQVEKENQESKSQIIYSKYSNMSYAEQRCLMLEEKIASQKLKISVLKSEIDSLDNKYSSNMQKLRNLKNDVVKLEELKKGRNKFYAEKSREIEEFKNNVSKFVMQCRIHNEELRSNFNKLVSNSTNLQGSSRHHDRFEVAAAETLRRELLTKKRNIDCELASNHQIRGKLMKVTSGSQSL</sequence>
<evidence type="ECO:0000256" key="1">
    <source>
        <dbReference type="SAM" id="Coils"/>
    </source>
</evidence>
<proteinExistence type="predicted"/>
<comment type="caution">
    <text evidence="2">The sequence shown here is derived from an EMBL/GenBank/DDBJ whole genome shotgun (WGS) entry which is preliminary data.</text>
</comment>
<dbReference type="PANTHER" id="PTHR37214">
    <property type="entry name" value="CYTOMEGALOVIRUS UL139 PROTEIN"/>
    <property type="match status" value="1"/>
</dbReference>
<dbReference type="AlphaFoldDB" id="A0AAN7MJJ4"/>
<keyword evidence="1" id="KW-0175">Coiled coil</keyword>
<accession>A0AAN7MJJ4</accession>
<dbReference type="InterPro" id="IPR021042">
    <property type="entry name" value="Herpes_UL139_cytomegalovirus"/>
</dbReference>